<proteinExistence type="predicted"/>
<accession>A0AAW0YA08</accession>
<dbReference type="EMBL" id="JARKIK010000011">
    <property type="protein sequence ID" value="KAK8748675.1"/>
    <property type="molecule type" value="Genomic_DNA"/>
</dbReference>
<name>A0AAW0YA08_CHEQU</name>
<organism evidence="2 3">
    <name type="scientific">Cherax quadricarinatus</name>
    <name type="common">Australian red claw crayfish</name>
    <dbReference type="NCBI Taxonomy" id="27406"/>
    <lineage>
        <taxon>Eukaryota</taxon>
        <taxon>Metazoa</taxon>
        <taxon>Ecdysozoa</taxon>
        <taxon>Arthropoda</taxon>
        <taxon>Crustacea</taxon>
        <taxon>Multicrustacea</taxon>
        <taxon>Malacostraca</taxon>
        <taxon>Eumalacostraca</taxon>
        <taxon>Eucarida</taxon>
        <taxon>Decapoda</taxon>
        <taxon>Pleocyemata</taxon>
        <taxon>Astacidea</taxon>
        <taxon>Parastacoidea</taxon>
        <taxon>Parastacidae</taxon>
        <taxon>Cherax</taxon>
    </lineage>
</organism>
<feature type="region of interest" description="Disordered" evidence="1">
    <location>
        <begin position="194"/>
        <end position="297"/>
    </location>
</feature>
<feature type="compositionally biased region" description="Low complexity" evidence="1">
    <location>
        <begin position="254"/>
        <end position="265"/>
    </location>
</feature>
<dbReference type="Proteomes" id="UP001445076">
    <property type="component" value="Unassembled WGS sequence"/>
</dbReference>
<feature type="non-terminal residue" evidence="2">
    <location>
        <position position="1"/>
    </location>
</feature>
<feature type="compositionally biased region" description="Basic residues" evidence="1">
    <location>
        <begin position="240"/>
        <end position="253"/>
    </location>
</feature>
<feature type="region of interest" description="Disordered" evidence="1">
    <location>
        <begin position="137"/>
        <end position="167"/>
    </location>
</feature>
<dbReference type="AlphaFoldDB" id="A0AAW0YA08"/>
<evidence type="ECO:0000256" key="1">
    <source>
        <dbReference type="SAM" id="MobiDB-lite"/>
    </source>
</evidence>
<sequence length="297" mass="30987">RPMLSAPPLPCLPPPGLPDSRSHTPCYCSGGAPGSLTVPPSRAVSESPYSEAHYTPTVTARHPCFHARPDHLAHALCPNHVYASASPLPPYPDSVASRPSLLSPGTSHHRLCRNSAVYESASVQYAPAGYYLPSSMASSFTSTTSEAPSGVSASSGGERGVERGIQSSLPSLTYEALKTLGEDIEAFRQMHQLSGAEEDNKSGVGEGSPCERGGGVTNPHQPPPPTFEAPAPPPTPPSTAHHHHHHPHLHHHQQQQAAHTPTHTAPHPPNGPHAGTLAPGGSLPPLDVGVAPLEEGE</sequence>
<gene>
    <name evidence="2" type="ORF">OTU49_015937</name>
</gene>
<evidence type="ECO:0000313" key="3">
    <source>
        <dbReference type="Proteomes" id="UP001445076"/>
    </source>
</evidence>
<evidence type="ECO:0000313" key="2">
    <source>
        <dbReference type="EMBL" id="KAK8748675.1"/>
    </source>
</evidence>
<feature type="non-terminal residue" evidence="2">
    <location>
        <position position="297"/>
    </location>
</feature>
<feature type="compositionally biased region" description="Pro residues" evidence="1">
    <location>
        <begin position="220"/>
        <end position="237"/>
    </location>
</feature>
<keyword evidence="3" id="KW-1185">Reference proteome</keyword>
<feature type="compositionally biased region" description="Low complexity" evidence="1">
    <location>
        <begin position="137"/>
        <end position="149"/>
    </location>
</feature>
<protein>
    <submittedName>
        <fullName evidence="2">Uncharacterized protein</fullName>
    </submittedName>
</protein>
<comment type="caution">
    <text evidence="2">The sequence shown here is derived from an EMBL/GenBank/DDBJ whole genome shotgun (WGS) entry which is preliminary data.</text>
</comment>
<reference evidence="2 3" key="1">
    <citation type="journal article" date="2024" name="BMC Genomics">
        <title>Genome assembly of redclaw crayfish (Cherax quadricarinatus) provides insights into its immune adaptation and hypoxia tolerance.</title>
        <authorList>
            <person name="Liu Z."/>
            <person name="Zheng J."/>
            <person name="Li H."/>
            <person name="Fang K."/>
            <person name="Wang S."/>
            <person name="He J."/>
            <person name="Zhou D."/>
            <person name="Weng S."/>
            <person name="Chi M."/>
            <person name="Gu Z."/>
            <person name="He J."/>
            <person name="Li F."/>
            <person name="Wang M."/>
        </authorList>
    </citation>
    <scope>NUCLEOTIDE SEQUENCE [LARGE SCALE GENOMIC DNA]</scope>
    <source>
        <strain evidence="2">ZL_2023a</strain>
    </source>
</reference>